<keyword evidence="4 8" id="KW-0964">Secreted</keyword>
<dbReference type="GO" id="GO:0030414">
    <property type="term" value="F:peptidase inhibitor activity"/>
    <property type="evidence" value="ECO:0007669"/>
    <property type="project" value="UniProtKB-KW"/>
</dbReference>
<dbReference type="Proteomes" id="UP001595993">
    <property type="component" value="Unassembled WGS sequence"/>
</dbReference>
<dbReference type="RefSeq" id="WP_215094784.1">
    <property type="nucleotide sequence ID" value="NZ_JBHSFE010000011.1"/>
</dbReference>
<keyword evidence="12" id="KW-1185">Reference proteome</keyword>
<dbReference type="InterPro" id="IPR036819">
    <property type="entry name" value="Subtilisin_inhibitor-like_sf"/>
</dbReference>
<feature type="disulfide bond" evidence="8">
    <location>
        <begin position="110"/>
        <end position="140"/>
    </location>
</feature>
<comment type="caution">
    <text evidence="11">The sequence shown here is derived from an EMBL/GenBank/DDBJ whole genome shotgun (WGS) entry which is preliminary data.</text>
</comment>
<dbReference type="Gene3D" id="3.30.350.10">
    <property type="entry name" value="Subtilisin inhibitor-like"/>
    <property type="match status" value="1"/>
</dbReference>
<evidence type="ECO:0000313" key="12">
    <source>
        <dbReference type="Proteomes" id="UP001595993"/>
    </source>
</evidence>
<accession>A0ABV9G570</accession>
<feature type="disulfide bond" evidence="8">
    <location>
        <begin position="73"/>
        <end position="88"/>
    </location>
</feature>
<reference evidence="12" key="1">
    <citation type="journal article" date="2019" name="Int. J. Syst. Evol. Microbiol.">
        <title>The Global Catalogue of Microorganisms (GCM) 10K type strain sequencing project: providing services to taxonomists for standard genome sequencing and annotation.</title>
        <authorList>
            <consortium name="The Broad Institute Genomics Platform"/>
            <consortium name="The Broad Institute Genome Sequencing Center for Infectious Disease"/>
            <person name="Wu L."/>
            <person name="Ma J."/>
        </authorList>
    </citation>
    <scope>NUCLEOTIDE SEQUENCE [LARGE SCALE GENOMIC DNA]</scope>
    <source>
        <strain evidence="12">CGMCC 4.7139</strain>
    </source>
</reference>
<evidence type="ECO:0000256" key="6">
    <source>
        <dbReference type="ARBA" id="ARBA00022900"/>
    </source>
</evidence>
<dbReference type="InterPro" id="IPR023549">
    <property type="entry name" value="Subtilisin_inhibitor"/>
</dbReference>
<evidence type="ECO:0000256" key="7">
    <source>
        <dbReference type="ARBA" id="ARBA00023157"/>
    </source>
</evidence>
<evidence type="ECO:0000256" key="1">
    <source>
        <dbReference type="ARBA" id="ARBA00004613"/>
    </source>
</evidence>
<dbReference type="EMBL" id="JBHSFE010000011">
    <property type="protein sequence ID" value="MFC4609162.1"/>
    <property type="molecule type" value="Genomic_DNA"/>
</dbReference>
<feature type="site" description="Reactive bond" evidence="8">
    <location>
        <begin position="112"/>
        <end position="113"/>
    </location>
</feature>
<evidence type="ECO:0000256" key="5">
    <source>
        <dbReference type="ARBA" id="ARBA00022690"/>
    </source>
</evidence>
<gene>
    <name evidence="8" type="primary">sti</name>
    <name evidence="11" type="ORF">ACFO9E_15245</name>
</gene>
<evidence type="ECO:0000259" key="10">
    <source>
        <dbReference type="Pfam" id="PF00720"/>
    </source>
</evidence>
<keyword evidence="5 8" id="KW-0646">Protease inhibitor</keyword>
<comment type="function">
    <text evidence="8">Strong inhibitor of bacterial serine proteases such as subtilisin.</text>
</comment>
<evidence type="ECO:0000313" key="11">
    <source>
        <dbReference type="EMBL" id="MFC4609162.1"/>
    </source>
</evidence>
<feature type="chain" id="PRO_5044928323" description="Probable subtilase-type protease inhibitor" evidence="8">
    <location>
        <begin position="31"/>
        <end position="154"/>
    </location>
</feature>
<organism evidence="11 12">
    <name type="scientific">Streptomyces maoxianensis</name>
    <dbReference type="NCBI Taxonomy" id="1459942"/>
    <lineage>
        <taxon>Bacteria</taxon>
        <taxon>Bacillati</taxon>
        <taxon>Actinomycetota</taxon>
        <taxon>Actinomycetes</taxon>
        <taxon>Kitasatosporales</taxon>
        <taxon>Streptomycetaceae</taxon>
        <taxon>Streptomyces</taxon>
    </lineage>
</organism>
<feature type="signal peptide" evidence="8">
    <location>
        <begin position="1"/>
        <end position="30"/>
    </location>
</feature>
<dbReference type="SUPFAM" id="SSF55399">
    <property type="entry name" value="Subtilisin inhibitor"/>
    <property type="match status" value="1"/>
</dbReference>
<dbReference type="PRINTS" id="PR00294">
    <property type="entry name" value="SSBTLNINHBTR"/>
</dbReference>
<comment type="subcellular location">
    <subcellularLocation>
        <location evidence="1 8">Secreted</location>
    </subcellularLocation>
</comment>
<keyword evidence="7 8" id="KW-1015">Disulfide bond</keyword>
<dbReference type="InterPro" id="IPR000691">
    <property type="entry name" value="Prot_inh_I16_SSI"/>
</dbReference>
<evidence type="ECO:0000256" key="8">
    <source>
        <dbReference type="HAMAP-Rule" id="MF_00778"/>
    </source>
</evidence>
<keyword evidence="8" id="KW-0732">Signal</keyword>
<protein>
    <recommendedName>
        <fullName evidence="8">Probable subtilase-type protease inhibitor</fullName>
    </recommendedName>
</protein>
<comment type="similarity">
    <text evidence="2 8 9">Belongs to the protease inhibitor I16 (SSI) family.</text>
</comment>
<comment type="subunit">
    <text evidence="3 8">Homodimer.</text>
</comment>
<evidence type="ECO:0000256" key="9">
    <source>
        <dbReference type="RuleBase" id="RU003471"/>
    </source>
</evidence>
<feature type="domain" description="Subtilisin inhibitor" evidence="10">
    <location>
        <begin position="47"/>
        <end position="138"/>
    </location>
</feature>
<dbReference type="HAMAP" id="MF_00778">
    <property type="entry name" value="SSI"/>
    <property type="match status" value="1"/>
</dbReference>
<evidence type="ECO:0000256" key="2">
    <source>
        <dbReference type="ARBA" id="ARBA00010472"/>
    </source>
</evidence>
<keyword evidence="6 8" id="KW-0722">Serine protease inhibitor</keyword>
<evidence type="ECO:0000256" key="4">
    <source>
        <dbReference type="ARBA" id="ARBA00022525"/>
    </source>
</evidence>
<evidence type="ECO:0000256" key="3">
    <source>
        <dbReference type="ARBA" id="ARBA00011738"/>
    </source>
</evidence>
<name>A0ABV9G570_9ACTN</name>
<sequence precursor="true">MRYILNTVAATATAAALLLTGTAAAGAAQAQPTQATQPAQAKSLYSPSALVLTIGKGEDAATATVDRAVTLNCAPRPDGTHPMPAAACMELRIVDGEFAALADTSSTKTCTRQWAPVVVTAQGVWQGKRVAWSATFGNECEMEGRLAQGAVFAF</sequence>
<proteinExistence type="inferred from homology"/>
<dbReference type="Pfam" id="PF00720">
    <property type="entry name" value="SSI"/>
    <property type="match status" value="1"/>
</dbReference>